<accession>A0A915AB67</accession>
<organism evidence="1 2">
    <name type="scientific">Parascaris univalens</name>
    <name type="common">Nematode worm</name>
    <dbReference type="NCBI Taxonomy" id="6257"/>
    <lineage>
        <taxon>Eukaryota</taxon>
        <taxon>Metazoa</taxon>
        <taxon>Ecdysozoa</taxon>
        <taxon>Nematoda</taxon>
        <taxon>Chromadorea</taxon>
        <taxon>Rhabditida</taxon>
        <taxon>Spirurina</taxon>
        <taxon>Ascaridomorpha</taxon>
        <taxon>Ascaridoidea</taxon>
        <taxon>Ascarididae</taxon>
        <taxon>Parascaris</taxon>
    </lineage>
</organism>
<dbReference type="WBParaSite" id="PgR004_g160_t01">
    <property type="protein sequence ID" value="PgR004_g160_t01"/>
    <property type="gene ID" value="PgR004_g160"/>
</dbReference>
<proteinExistence type="predicted"/>
<keyword evidence="1" id="KW-1185">Reference proteome</keyword>
<dbReference type="AlphaFoldDB" id="A0A915AB67"/>
<dbReference type="Proteomes" id="UP000887569">
    <property type="component" value="Unplaced"/>
</dbReference>
<name>A0A915AB67_PARUN</name>
<sequence>MSTPPKSRSTNICRIRKCHNHCFHLSCGKPLLCCARAYHRSHRFSDNTHLLCCTPCDHYCQEKLILEIFIGMKSNKIMHKKQ</sequence>
<evidence type="ECO:0000313" key="1">
    <source>
        <dbReference type="Proteomes" id="UP000887569"/>
    </source>
</evidence>
<protein>
    <submittedName>
        <fullName evidence="2">Uncharacterized protein</fullName>
    </submittedName>
</protein>
<reference evidence="2" key="1">
    <citation type="submission" date="2022-11" db="UniProtKB">
        <authorList>
            <consortium name="WormBaseParasite"/>
        </authorList>
    </citation>
    <scope>IDENTIFICATION</scope>
</reference>
<evidence type="ECO:0000313" key="2">
    <source>
        <dbReference type="WBParaSite" id="PgR004_g160_t01"/>
    </source>
</evidence>